<gene>
    <name evidence="1" type="ORF">KGMB02408_27260</name>
</gene>
<dbReference type="EMBL" id="BHWB01000008">
    <property type="protein sequence ID" value="GCB35781.1"/>
    <property type="molecule type" value="Genomic_DNA"/>
</dbReference>
<organism evidence="1 2">
    <name type="scientific">Bacteroides faecalis</name>
    <dbReference type="NCBI Taxonomy" id="2447885"/>
    <lineage>
        <taxon>Bacteria</taxon>
        <taxon>Pseudomonadati</taxon>
        <taxon>Bacteroidota</taxon>
        <taxon>Bacteroidia</taxon>
        <taxon>Bacteroidales</taxon>
        <taxon>Bacteroidaceae</taxon>
        <taxon>Bacteroides</taxon>
    </lineage>
</organism>
<evidence type="ECO:0008006" key="3">
    <source>
        <dbReference type="Google" id="ProtNLM"/>
    </source>
</evidence>
<evidence type="ECO:0000313" key="2">
    <source>
        <dbReference type="Proteomes" id="UP000288079"/>
    </source>
</evidence>
<proteinExistence type="predicted"/>
<dbReference type="Proteomes" id="UP000288079">
    <property type="component" value="Unassembled WGS sequence"/>
</dbReference>
<evidence type="ECO:0000313" key="1">
    <source>
        <dbReference type="EMBL" id="GCB35781.1"/>
    </source>
</evidence>
<dbReference type="AlphaFoldDB" id="A0A401LW91"/>
<dbReference type="Gene3D" id="1.50.10.20">
    <property type="match status" value="1"/>
</dbReference>
<protein>
    <recommendedName>
        <fullName evidence="3">Lanthionine synthetase</fullName>
    </recommendedName>
</protein>
<sequence>MNFIRMNRELLKIVDMIAIRLQNMRSVGLIEGKMEVILFYYELSKSIDDETYNNIADNLLDEVFSEIGKISTNSIEQGLAGIGWGINYLIRNEFVEVTEDALIDLECNLFWGESVDFGIHFSMLSPAVYLLSKYGGKKMLENYDTYVLALLNTCRYYCLSIYDNKKKPLDLINSMLYFLLELKKQNVHVWESDKLIWKILTYLMDYKDIEKDIYGDTVILFNLLHQMPDTTFLKKEVMARLGNLKDKDWSIEAYRKILWQQILFFQWSDNAIILDIDKLLYLIDNEKQNSKGIWAPLGIYLMNMNKIN</sequence>
<reference evidence="1 2" key="1">
    <citation type="submission" date="2018-10" db="EMBL/GenBank/DDBJ databases">
        <title>Draft Genome Sequence of Bacteroides sp. KCTC 15687.</title>
        <authorList>
            <person name="Yu S.Y."/>
            <person name="Kim J.S."/>
            <person name="Oh B.S."/>
            <person name="Park S.H."/>
            <person name="Kang S.W."/>
            <person name="Park J.E."/>
            <person name="Choi S.H."/>
            <person name="Han K.I."/>
            <person name="Lee K.C."/>
            <person name="Eom M.K."/>
            <person name="Suh M.K."/>
            <person name="Lee D.H."/>
            <person name="Yoon H."/>
            <person name="Kim B."/>
            <person name="Yang S.J."/>
            <person name="Lee J.S."/>
            <person name="Lee J.H."/>
        </authorList>
    </citation>
    <scope>NUCLEOTIDE SEQUENCE [LARGE SCALE GENOMIC DNA]</scope>
    <source>
        <strain evidence="1 2">KCTC 15687</strain>
    </source>
</reference>
<comment type="caution">
    <text evidence="1">The sequence shown here is derived from an EMBL/GenBank/DDBJ whole genome shotgun (WGS) entry which is preliminary data.</text>
</comment>
<keyword evidence="2" id="KW-1185">Reference proteome</keyword>
<dbReference type="SUPFAM" id="SSF158745">
    <property type="entry name" value="LanC-like"/>
    <property type="match status" value="1"/>
</dbReference>
<accession>A0A401LW91</accession>
<name>A0A401LW91_9BACE</name>